<feature type="domain" description="TIL" evidence="1">
    <location>
        <begin position="25"/>
        <end position="77"/>
    </location>
</feature>
<sequence length="83" mass="9530">MAKFIFFHYFPFWAPTGIINADYQCPLNEHYGTLCTCEKTCYNSPEACAAVCVDGCYCNRGYIRQYPGGICIPNYQCFNNKKQ</sequence>
<dbReference type="InterPro" id="IPR002919">
    <property type="entry name" value="TIL_dom"/>
</dbReference>
<dbReference type="SUPFAM" id="SSF57567">
    <property type="entry name" value="Serine protease inhibitors"/>
    <property type="match status" value="1"/>
</dbReference>
<dbReference type="Proteomes" id="UP000886998">
    <property type="component" value="Unassembled WGS sequence"/>
</dbReference>
<dbReference type="OrthoDB" id="6412836at2759"/>
<protein>
    <recommendedName>
        <fullName evidence="1">TIL domain-containing protein</fullName>
    </recommendedName>
</protein>
<comment type="caution">
    <text evidence="2">The sequence shown here is derived from an EMBL/GenBank/DDBJ whole genome shotgun (WGS) entry which is preliminary data.</text>
</comment>
<evidence type="ECO:0000313" key="2">
    <source>
        <dbReference type="EMBL" id="GFY61902.1"/>
    </source>
</evidence>
<dbReference type="EMBL" id="BMAV01013896">
    <property type="protein sequence ID" value="GFY61902.1"/>
    <property type="molecule type" value="Genomic_DNA"/>
</dbReference>
<evidence type="ECO:0000313" key="3">
    <source>
        <dbReference type="Proteomes" id="UP000886998"/>
    </source>
</evidence>
<accession>A0A8X6XYC7</accession>
<dbReference type="Gene3D" id="2.10.25.10">
    <property type="entry name" value="Laminin"/>
    <property type="match status" value="1"/>
</dbReference>
<organism evidence="2 3">
    <name type="scientific">Trichonephila inaurata madagascariensis</name>
    <dbReference type="NCBI Taxonomy" id="2747483"/>
    <lineage>
        <taxon>Eukaryota</taxon>
        <taxon>Metazoa</taxon>
        <taxon>Ecdysozoa</taxon>
        <taxon>Arthropoda</taxon>
        <taxon>Chelicerata</taxon>
        <taxon>Arachnida</taxon>
        <taxon>Araneae</taxon>
        <taxon>Araneomorphae</taxon>
        <taxon>Entelegynae</taxon>
        <taxon>Araneoidea</taxon>
        <taxon>Nephilidae</taxon>
        <taxon>Trichonephila</taxon>
        <taxon>Trichonephila inaurata</taxon>
    </lineage>
</organism>
<dbReference type="InterPro" id="IPR036084">
    <property type="entry name" value="Ser_inhib-like_sf"/>
</dbReference>
<proteinExistence type="predicted"/>
<name>A0A8X6XYC7_9ARAC</name>
<gene>
    <name evidence="2" type="ORF">TNIN_130201</name>
</gene>
<dbReference type="AlphaFoldDB" id="A0A8X6XYC7"/>
<dbReference type="CDD" id="cd19941">
    <property type="entry name" value="TIL"/>
    <property type="match status" value="1"/>
</dbReference>
<evidence type="ECO:0000259" key="1">
    <source>
        <dbReference type="Pfam" id="PF01826"/>
    </source>
</evidence>
<keyword evidence="3" id="KW-1185">Reference proteome</keyword>
<dbReference type="Pfam" id="PF01826">
    <property type="entry name" value="TIL"/>
    <property type="match status" value="1"/>
</dbReference>
<reference evidence="2" key="1">
    <citation type="submission" date="2020-08" db="EMBL/GenBank/DDBJ databases">
        <title>Multicomponent nature underlies the extraordinary mechanical properties of spider dragline silk.</title>
        <authorList>
            <person name="Kono N."/>
            <person name="Nakamura H."/>
            <person name="Mori M."/>
            <person name="Yoshida Y."/>
            <person name="Ohtoshi R."/>
            <person name="Malay A.D."/>
            <person name="Moran D.A.P."/>
            <person name="Tomita M."/>
            <person name="Numata K."/>
            <person name="Arakawa K."/>
        </authorList>
    </citation>
    <scope>NUCLEOTIDE SEQUENCE</scope>
</reference>